<dbReference type="EMBL" id="CACRXK020034281">
    <property type="protein sequence ID" value="CAB4044212.1"/>
    <property type="molecule type" value="Genomic_DNA"/>
</dbReference>
<accession>A0A7D9KDM5</accession>
<keyword evidence="3" id="KW-1185">Reference proteome</keyword>
<dbReference type="Proteomes" id="UP001152795">
    <property type="component" value="Unassembled WGS sequence"/>
</dbReference>
<proteinExistence type="predicted"/>
<feature type="non-terminal residue" evidence="2">
    <location>
        <position position="166"/>
    </location>
</feature>
<name>A0A7D9KDM5_PARCT</name>
<dbReference type="AlphaFoldDB" id="A0A7D9KDM5"/>
<organism evidence="2 3">
    <name type="scientific">Paramuricea clavata</name>
    <name type="common">Red gorgonian</name>
    <name type="synonym">Violescent sea-whip</name>
    <dbReference type="NCBI Taxonomy" id="317549"/>
    <lineage>
        <taxon>Eukaryota</taxon>
        <taxon>Metazoa</taxon>
        <taxon>Cnidaria</taxon>
        <taxon>Anthozoa</taxon>
        <taxon>Octocorallia</taxon>
        <taxon>Malacalcyonacea</taxon>
        <taxon>Plexauridae</taxon>
        <taxon>Paramuricea</taxon>
    </lineage>
</organism>
<sequence>MTTILTEIEAQINSRPLTYIGAEPNYLKALTPAQILIGRNLQAFPSKDTKVTKHTSNASKKRLQYHQRLVNGFWKRWNAEYLKSLTTLKKWIDIGRKMHVGDVVLVSEDNVPRGQWPKARVEATHEGRDGLIRSVTLRLPSGRHTRRPVQRLHVLETCDADIAAGL</sequence>
<dbReference type="OrthoDB" id="5984148at2759"/>
<feature type="domain" description="DUF5641" evidence="1">
    <location>
        <begin position="62"/>
        <end position="155"/>
    </location>
</feature>
<comment type="caution">
    <text evidence="2">The sequence shown here is derived from an EMBL/GenBank/DDBJ whole genome shotgun (WGS) entry which is preliminary data.</text>
</comment>
<evidence type="ECO:0000313" key="3">
    <source>
        <dbReference type="Proteomes" id="UP001152795"/>
    </source>
</evidence>
<dbReference type="PANTHER" id="PTHR47331:SF5">
    <property type="entry name" value="RIBONUCLEASE H"/>
    <property type="match status" value="1"/>
</dbReference>
<dbReference type="PANTHER" id="PTHR47331">
    <property type="entry name" value="PHD-TYPE DOMAIN-CONTAINING PROTEIN"/>
    <property type="match status" value="1"/>
</dbReference>
<gene>
    <name evidence="2" type="ORF">PACLA_8A049159</name>
</gene>
<protein>
    <recommendedName>
        <fullName evidence="1">DUF5641 domain-containing protein</fullName>
    </recommendedName>
</protein>
<dbReference type="Pfam" id="PF18701">
    <property type="entry name" value="DUF5641"/>
    <property type="match status" value="1"/>
</dbReference>
<dbReference type="InterPro" id="IPR040676">
    <property type="entry name" value="DUF5641"/>
</dbReference>
<reference evidence="2" key="1">
    <citation type="submission" date="2020-04" db="EMBL/GenBank/DDBJ databases">
        <authorList>
            <person name="Alioto T."/>
            <person name="Alioto T."/>
            <person name="Gomez Garrido J."/>
        </authorList>
    </citation>
    <scope>NUCLEOTIDE SEQUENCE</scope>
    <source>
        <strain evidence="2">A484AB</strain>
    </source>
</reference>
<evidence type="ECO:0000259" key="1">
    <source>
        <dbReference type="Pfam" id="PF18701"/>
    </source>
</evidence>
<evidence type="ECO:0000313" key="2">
    <source>
        <dbReference type="EMBL" id="CAB4044212.1"/>
    </source>
</evidence>